<dbReference type="GO" id="GO:0000224">
    <property type="term" value="F:peptide-N4-(N-acetyl-beta-glucosaminyl)asparagine amidase activity"/>
    <property type="evidence" value="ECO:0007669"/>
    <property type="project" value="TreeGrafter"/>
</dbReference>
<dbReference type="FunFam" id="2.20.25.10:FF:000011">
    <property type="entry name" value="peptide-N(4)-(N-acetyl-beta- glucosaminyl)asparagine amidase"/>
    <property type="match status" value="1"/>
</dbReference>
<dbReference type="SUPFAM" id="SSF54001">
    <property type="entry name" value="Cysteine proteinases"/>
    <property type="match status" value="1"/>
</dbReference>
<reference evidence="6" key="1">
    <citation type="submission" date="2020-01" db="EMBL/GenBank/DDBJ databases">
        <authorList>
            <consortium name="DOE Joint Genome Institute"/>
            <person name="Haridas S."/>
            <person name="Albert R."/>
            <person name="Binder M."/>
            <person name="Bloem J."/>
            <person name="Labutti K."/>
            <person name="Salamov A."/>
            <person name="Andreopoulos B."/>
            <person name="Baker S.E."/>
            <person name="Barry K."/>
            <person name="Bills G."/>
            <person name="Bluhm B.H."/>
            <person name="Cannon C."/>
            <person name="Castanera R."/>
            <person name="Culley D.E."/>
            <person name="Daum C."/>
            <person name="Ezra D."/>
            <person name="Gonzalez J.B."/>
            <person name="Henrissat B."/>
            <person name="Kuo A."/>
            <person name="Liang C."/>
            <person name="Lipzen A."/>
            <person name="Lutzoni F."/>
            <person name="Magnuson J."/>
            <person name="Mondo S."/>
            <person name="Nolan M."/>
            <person name="Ohm R."/>
            <person name="Pangilinan J."/>
            <person name="Park H.-J."/>
            <person name="Ramirez L."/>
            <person name="Alfaro M."/>
            <person name="Sun H."/>
            <person name="Tritt A."/>
            <person name="Yoshinaga Y."/>
            <person name="Zwiers L.-H."/>
            <person name="Turgeon B.G."/>
            <person name="Goodwin S.B."/>
            <person name="Spatafora J.W."/>
            <person name="Crous P.W."/>
            <person name="Grigoriev I.V."/>
        </authorList>
    </citation>
    <scope>NUCLEOTIDE SEQUENCE</scope>
    <source>
        <strain evidence="6">CBS 394.84</strain>
    </source>
</reference>
<dbReference type="RefSeq" id="XP_040789673.1">
    <property type="nucleotide sequence ID" value="XM_040928096.1"/>
</dbReference>
<dbReference type="AlphaFoldDB" id="A0A9P4GK88"/>
<dbReference type="Gene3D" id="3.10.620.30">
    <property type="match status" value="1"/>
</dbReference>
<feature type="domain" description="Transglutaminase-like" evidence="5">
    <location>
        <begin position="278"/>
        <end position="333"/>
    </location>
</feature>
<dbReference type="InterPro" id="IPR038765">
    <property type="entry name" value="Papain-like_cys_pep_sf"/>
</dbReference>
<evidence type="ECO:0000256" key="1">
    <source>
        <dbReference type="ARBA" id="ARBA00009390"/>
    </source>
</evidence>
<dbReference type="InterPro" id="IPR050883">
    <property type="entry name" value="PNGase"/>
</dbReference>
<proteinExistence type="inferred from homology"/>
<feature type="compositionally biased region" description="Polar residues" evidence="4">
    <location>
        <begin position="462"/>
        <end position="474"/>
    </location>
</feature>
<evidence type="ECO:0000313" key="7">
    <source>
        <dbReference type="Proteomes" id="UP000800039"/>
    </source>
</evidence>
<dbReference type="Pfam" id="PF03835">
    <property type="entry name" value="Rad4"/>
    <property type="match status" value="1"/>
</dbReference>
<feature type="region of interest" description="Disordered" evidence="4">
    <location>
        <begin position="450"/>
        <end position="474"/>
    </location>
</feature>
<dbReference type="Proteomes" id="UP000800039">
    <property type="component" value="Unassembled WGS sequence"/>
</dbReference>
<dbReference type="Gene3D" id="2.20.25.10">
    <property type="match status" value="1"/>
</dbReference>
<dbReference type="GeneID" id="63845349"/>
<keyword evidence="2" id="KW-0479">Metal-binding</keyword>
<dbReference type="PANTHER" id="PTHR12143:SF19">
    <property type="entry name" value="PEPTIDE-N(4)-(N-ACETYL-BETA-GLUCOSAMINYL)ASPARAGINE AMIDASE"/>
    <property type="match status" value="1"/>
</dbReference>
<organism evidence="6 7">
    <name type="scientific">Cucurbitaria berberidis CBS 394.84</name>
    <dbReference type="NCBI Taxonomy" id="1168544"/>
    <lineage>
        <taxon>Eukaryota</taxon>
        <taxon>Fungi</taxon>
        <taxon>Dikarya</taxon>
        <taxon>Ascomycota</taxon>
        <taxon>Pezizomycotina</taxon>
        <taxon>Dothideomycetes</taxon>
        <taxon>Pleosporomycetidae</taxon>
        <taxon>Pleosporales</taxon>
        <taxon>Pleosporineae</taxon>
        <taxon>Cucurbitariaceae</taxon>
        <taxon>Cucurbitaria</taxon>
    </lineage>
</organism>
<comment type="caution">
    <text evidence="6">The sequence shown here is derived from an EMBL/GenBank/DDBJ whole genome shotgun (WGS) entry which is preliminary data.</text>
</comment>
<evidence type="ECO:0000256" key="4">
    <source>
        <dbReference type="SAM" id="MobiDB-lite"/>
    </source>
</evidence>
<dbReference type="GO" id="GO:0046872">
    <property type="term" value="F:metal ion binding"/>
    <property type="evidence" value="ECO:0007669"/>
    <property type="project" value="UniProtKB-KW"/>
</dbReference>
<accession>A0A9P4GK88</accession>
<dbReference type="EMBL" id="ML976615">
    <property type="protein sequence ID" value="KAF1847110.1"/>
    <property type="molecule type" value="Genomic_DNA"/>
</dbReference>
<gene>
    <name evidence="6" type="ORF">K460DRAFT_276237</name>
</gene>
<dbReference type="GO" id="GO:0006516">
    <property type="term" value="P:glycoprotein catabolic process"/>
    <property type="evidence" value="ECO:0007669"/>
    <property type="project" value="TreeGrafter"/>
</dbReference>
<protein>
    <recommendedName>
        <fullName evidence="5">Transglutaminase-like domain-containing protein</fullName>
    </recommendedName>
</protein>
<evidence type="ECO:0000256" key="2">
    <source>
        <dbReference type="ARBA" id="ARBA00022723"/>
    </source>
</evidence>
<keyword evidence="3" id="KW-0862">Zinc</keyword>
<evidence type="ECO:0000313" key="6">
    <source>
        <dbReference type="EMBL" id="KAF1847110.1"/>
    </source>
</evidence>
<comment type="similarity">
    <text evidence="1">Belongs to the transglutaminase-like superfamily. PNGase family.</text>
</comment>
<keyword evidence="7" id="KW-1185">Reference proteome</keyword>
<dbReference type="GO" id="GO:0005634">
    <property type="term" value="C:nucleus"/>
    <property type="evidence" value="ECO:0007669"/>
    <property type="project" value="TreeGrafter"/>
</dbReference>
<sequence>MAQSASSSTSFEATSASQEHLSRGISILENHQSVDNVPDTSDYSATVQTLSSGQASLTHNQEARTQTTYAGTLTTQFRAILSQKRIQTLQDIKAHISDPHIELSEFLVQNSNYSDDPPPPAYSTIRNIPLVPMQPVHAKGIRFRSMLLHISTIPMQWENPGLLDEALQSVPLEHIYHEAEEESQILQAEAGSLGTGKGPAWGYQDCVARALLRWFRRSFFTWVNNPSCSRCHSPTAAEGQAVPDPDEMARSARNVELYRCIACNNYERFPRYSDPFVLMQTRRGRVGEYANCFGMLCRAIGCRVRFVWNAEDNVWTEVYSMHRKRWVHLDSCEEAWDKPRLYTDGWGKQLSYCIAFSADGAADVTRRYIRSAKYAARRDRCSEPELLHIMDEIRALHHQKLSKEDRMRLEGEHMREQRELRAFVIRELVTDICSLSVEEMADGSIRVIKGAEKSKEAEESDWLTSETSKHSSSL</sequence>
<dbReference type="GO" id="GO:0005829">
    <property type="term" value="C:cytosol"/>
    <property type="evidence" value="ECO:0007669"/>
    <property type="project" value="TreeGrafter"/>
</dbReference>
<name>A0A9P4GK88_9PLEO</name>
<dbReference type="OrthoDB" id="409136at2759"/>
<evidence type="ECO:0000259" key="5">
    <source>
        <dbReference type="SMART" id="SM00460"/>
    </source>
</evidence>
<dbReference type="InterPro" id="IPR002931">
    <property type="entry name" value="Transglutaminase-like"/>
</dbReference>
<dbReference type="PANTHER" id="PTHR12143">
    <property type="entry name" value="PEPTIDE N-GLYCANASE PNGASE -RELATED"/>
    <property type="match status" value="1"/>
</dbReference>
<dbReference type="SMART" id="SM00460">
    <property type="entry name" value="TGc"/>
    <property type="match status" value="1"/>
</dbReference>
<dbReference type="InterPro" id="IPR018325">
    <property type="entry name" value="Rad4/PNGase_transGLS-fold"/>
</dbReference>
<evidence type="ECO:0000256" key="3">
    <source>
        <dbReference type="ARBA" id="ARBA00022833"/>
    </source>
</evidence>